<comment type="caution">
    <text evidence="14">The sequence shown here is derived from an EMBL/GenBank/DDBJ whole genome shotgun (WGS) entry which is preliminary data.</text>
</comment>
<keyword evidence="5 10" id="KW-0999">Mitochondrion inner membrane</keyword>
<dbReference type="PANTHER" id="PTHR15336">
    <property type="entry name" value="UBIQUINOL-CYTOCHROME C REDUCTASE COMPLEX 7.8 KDA PROTEIN"/>
    <property type="match status" value="1"/>
</dbReference>
<dbReference type="SUPFAM" id="SSF81531">
    <property type="entry name" value="Non-heme 11 kDa protein of cytochrome bc1 complex (Ubiquinol-cytochrome c reductase)"/>
    <property type="match status" value="1"/>
</dbReference>
<dbReference type="InterPro" id="IPR036811">
    <property type="entry name" value="Ubol_cytC_Rdtase_hinge_dom_sf"/>
</dbReference>
<dbReference type="GO" id="GO:0006122">
    <property type="term" value="P:mitochondrial electron transport, ubiquinol to cytochrome c"/>
    <property type="evidence" value="ECO:0007669"/>
    <property type="project" value="InterPro"/>
</dbReference>
<evidence type="ECO:0000256" key="7">
    <source>
        <dbReference type="ARBA" id="ARBA00023128"/>
    </source>
</evidence>
<keyword evidence="7 10" id="KW-0496">Mitochondrion</keyword>
<evidence type="ECO:0000256" key="11">
    <source>
        <dbReference type="PIRSR" id="PIRSR000019-1"/>
    </source>
</evidence>
<evidence type="ECO:0000313" key="14">
    <source>
        <dbReference type="EMBL" id="VDI42450.1"/>
    </source>
</evidence>
<reference evidence="14" key="1">
    <citation type="submission" date="2018-11" db="EMBL/GenBank/DDBJ databases">
        <authorList>
            <person name="Alioto T."/>
            <person name="Alioto T."/>
        </authorList>
    </citation>
    <scope>NUCLEOTIDE SEQUENCE</scope>
</reference>
<keyword evidence="8 10" id="KW-0472">Membrane</keyword>
<dbReference type="Gene3D" id="1.10.287.20">
    <property type="entry name" value="Ubiquinol-cytochrome C reductase hinge domain"/>
    <property type="match status" value="1"/>
</dbReference>
<feature type="disulfide bond" evidence="11">
    <location>
        <begin position="40"/>
        <end position="84"/>
    </location>
</feature>
<accession>A0A8B6F031</accession>
<proteinExistence type="inferred from homology"/>
<evidence type="ECO:0000259" key="13">
    <source>
        <dbReference type="Pfam" id="PF02320"/>
    </source>
</evidence>
<feature type="disulfide bond" evidence="11">
    <location>
        <begin position="56"/>
        <end position="70"/>
    </location>
</feature>
<evidence type="ECO:0000313" key="15">
    <source>
        <dbReference type="Proteomes" id="UP000596742"/>
    </source>
</evidence>
<evidence type="ECO:0000256" key="9">
    <source>
        <dbReference type="ARBA" id="ARBA00023157"/>
    </source>
</evidence>
<evidence type="ECO:0000256" key="3">
    <source>
        <dbReference type="ARBA" id="ARBA00022448"/>
    </source>
</evidence>
<sequence length="94" mass="10674">MTLGENTVALKDPEVEDDAPADDDEDDEPEDIQVTIKESCQQNAECVKYKDALDSCNARVSSRKETEETCYEEVLDYVHCVDHCVTKNLFNKLK</sequence>
<evidence type="ECO:0000256" key="1">
    <source>
        <dbReference type="ARBA" id="ARBA00004137"/>
    </source>
</evidence>
<keyword evidence="15" id="KW-1185">Reference proteome</keyword>
<comment type="function">
    <text evidence="10">Component of the ubiquinol-cytochrome c oxidoreductase, a multisubunit transmembrane complex that is part of the mitochondrial electron transport chain which drives oxidative phosphorylation.</text>
</comment>
<evidence type="ECO:0000256" key="6">
    <source>
        <dbReference type="ARBA" id="ARBA00022982"/>
    </source>
</evidence>
<keyword evidence="9 11" id="KW-1015">Disulfide bond</keyword>
<keyword evidence="6 10" id="KW-0249">Electron transport</keyword>
<dbReference type="Pfam" id="PF02320">
    <property type="entry name" value="UCR_hinge"/>
    <property type="match status" value="1"/>
</dbReference>
<protein>
    <recommendedName>
        <fullName evidence="10">Cytochrome b-c1 complex subunit 6</fullName>
    </recommendedName>
</protein>
<name>A0A8B6F031_MYTGA</name>
<dbReference type="PANTHER" id="PTHR15336:SF0">
    <property type="entry name" value="CYTOCHROME B-C1 COMPLEX SUBUNIT 6, MITOCHONDRIAL"/>
    <property type="match status" value="1"/>
</dbReference>
<evidence type="ECO:0000256" key="2">
    <source>
        <dbReference type="ARBA" id="ARBA00006498"/>
    </source>
</evidence>
<keyword evidence="3 10" id="KW-0813">Transport</keyword>
<dbReference type="PIRSF" id="PIRSF000019">
    <property type="entry name" value="Bc1_11K"/>
    <property type="match status" value="1"/>
</dbReference>
<comment type="similarity">
    <text evidence="2 10">Belongs to the UQCRH/QCR6 family.</text>
</comment>
<evidence type="ECO:0000256" key="5">
    <source>
        <dbReference type="ARBA" id="ARBA00022792"/>
    </source>
</evidence>
<evidence type="ECO:0000256" key="12">
    <source>
        <dbReference type="SAM" id="MobiDB-lite"/>
    </source>
</evidence>
<evidence type="ECO:0000256" key="8">
    <source>
        <dbReference type="ARBA" id="ARBA00023136"/>
    </source>
</evidence>
<dbReference type="GO" id="GO:0005743">
    <property type="term" value="C:mitochondrial inner membrane"/>
    <property type="evidence" value="ECO:0007669"/>
    <property type="project" value="UniProtKB-SubCell"/>
</dbReference>
<feature type="domain" description="Ubiquinol-cytochrome C reductase hinge" evidence="13">
    <location>
        <begin position="31"/>
        <end position="94"/>
    </location>
</feature>
<evidence type="ECO:0000256" key="10">
    <source>
        <dbReference type="PIRNR" id="PIRNR000019"/>
    </source>
</evidence>
<dbReference type="AlphaFoldDB" id="A0A8B6F031"/>
<feature type="compositionally biased region" description="Acidic residues" evidence="12">
    <location>
        <begin position="14"/>
        <end position="31"/>
    </location>
</feature>
<dbReference type="FunFam" id="1.10.287.20:FF:000001">
    <property type="entry name" value="Cytochrome b-c1 complex subunit 6"/>
    <property type="match status" value="1"/>
</dbReference>
<keyword evidence="4 10" id="KW-0679">Respiratory chain</keyword>
<organism evidence="14 15">
    <name type="scientific">Mytilus galloprovincialis</name>
    <name type="common">Mediterranean mussel</name>
    <dbReference type="NCBI Taxonomy" id="29158"/>
    <lineage>
        <taxon>Eukaryota</taxon>
        <taxon>Metazoa</taxon>
        <taxon>Spiralia</taxon>
        <taxon>Lophotrochozoa</taxon>
        <taxon>Mollusca</taxon>
        <taxon>Bivalvia</taxon>
        <taxon>Autobranchia</taxon>
        <taxon>Pteriomorphia</taxon>
        <taxon>Mytilida</taxon>
        <taxon>Mytiloidea</taxon>
        <taxon>Mytilidae</taxon>
        <taxon>Mytilinae</taxon>
        <taxon>Mytilus</taxon>
    </lineage>
</organism>
<evidence type="ECO:0000256" key="4">
    <source>
        <dbReference type="ARBA" id="ARBA00022660"/>
    </source>
</evidence>
<comment type="subcellular location">
    <subcellularLocation>
        <location evidence="1">Mitochondrion inner membrane</location>
        <topology evidence="1">Peripheral membrane protein</topology>
        <orientation evidence="1">Intermembrane side</orientation>
    </subcellularLocation>
</comment>
<feature type="region of interest" description="Disordered" evidence="12">
    <location>
        <begin position="1"/>
        <end position="31"/>
    </location>
</feature>
<dbReference type="Proteomes" id="UP000596742">
    <property type="component" value="Unassembled WGS sequence"/>
</dbReference>
<gene>
    <name evidence="14" type="ORF">MGAL_10B044473</name>
</gene>
<dbReference type="EMBL" id="UYJE01006023">
    <property type="protein sequence ID" value="VDI42450.1"/>
    <property type="molecule type" value="Genomic_DNA"/>
</dbReference>
<dbReference type="InterPro" id="IPR023184">
    <property type="entry name" value="Ubol_cytC_Rdtase_hinge_dom"/>
</dbReference>
<dbReference type="InterPro" id="IPR003422">
    <property type="entry name" value="Cyt_b-c1_6"/>
</dbReference>